<dbReference type="RefSeq" id="WP_055223399.1">
    <property type="nucleotide sequence ID" value="NZ_CYYW01000004.1"/>
</dbReference>
<dbReference type="InterPro" id="IPR056951">
    <property type="entry name" value="Phage_connect_2"/>
</dbReference>
<proteinExistence type="predicted"/>
<accession>A0A173Z3P5</accession>
<evidence type="ECO:0000313" key="2">
    <source>
        <dbReference type="Proteomes" id="UP000095384"/>
    </source>
</evidence>
<organism evidence="1 2">
    <name type="scientific">Agathobacter rectalis</name>
    <dbReference type="NCBI Taxonomy" id="39491"/>
    <lineage>
        <taxon>Bacteria</taxon>
        <taxon>Bacillati</taxon>
        <taxon>Bacillota</taxon>
        <taxon>Clostridia</taxon>
        <taxon>Lachnospirales</taxon>
        <taxon>Lachnospiraceae</taxon>
        <taxon>Agathobacter</taxon>
    </lineage>
</organism>
<protein>
    <submittedName>
        <fullName evidence="1">Uncharacterized protein</fullName>
    </submittedName>
</protein>
<dbReference type="EMBL" id="CYYW01000004">
    <property type="protein sequence ID" value="CUN70991.1"/>
    <property type="molecule type" value="Genomic_DNA"/>
</dbReference>
<dbReference type="Proteomes" id="UP000095384">
    <property type="component" value="Unassembled WGS sequence"/>
</dbReference>
<name>A0A173Z3P5_9FIRM</name>
<gene>
    <name evidence="1" type="ORF">ERS852417_00839</name>
</gene>
<reference evidence="1 2" key="1">
    <citation type="submission" date="2015-09" db="EMBL/GenBank/DDBJ databases">
        <authorList>
            <consortium name="Pathogen Informatics"/>
        </authorList>
    </citation>
    <scope>NUCLEOTIDE SEQUENCE [LARGE SCALE GENOMIC DNA]</scope>
    <source>
        <strain evidence="1 2">2789STDY5608860</strain>
    </source>
</reference>
<evidence type="ECO:0000313" key="1">
    <source>
        <dbReference type="EMBL" id="CUN70991.1"/>
    </source>
</evidence>
<dbReference type="Pfam" id="PF24829">
    <property type="entry name" value="Phage_connect_2"/>
    <property type="match status" value="1"/>
</dbReference>
<sequence length="128" mass="14521">MAADEMKDSILLSVKKMLGLTEEYDAFDLDIITHINSVFTILTQIGVGPSNGFMIEDKTAIWTNFIKDMSLYHLVKSYMVLKVRLLFDPPISSAALECCKTQANEYEWRLKTMAEIQEVMEDGNSNSD</sequence>
<dbReference type="AlphaFoldDB" id="A0A173Z3P5"/>